<dbReference type="GO" id="GO:0003714">
    <property type="term" value="F:transcription corepressor activity"/>
    <property type="evidence" value="ECO:0007669"/>
    <property type="project" value="InterPro"/>
</dbReference>
<reference evidence="2 3" key="1">
    <citation type="submission" date="2017-11" db="EMBL/GenBank/DDBJ databases">
        <authorList>
            <person name="Kracher B."/>
        </authorList>
    </citation>
    <scope>NUCLEOTIDE SEQUENCE [LARGE SCALE GENOMIC DNA]</scope>
    <source>
        <strain evidence="2 3">RACE1</strain>
    </source>
</reference>
<dbReference type="AlphaFoldDB" id="A0A383UI26"/>
<feature type="compositionally biased region" description="Basic and acidic residues" evidence="1">
    <location>
        <begin position="547"/>
        <end position="558"/>
    </location>
</feature>
<evidence type="ECO:0000313" key="3">
    <source>
        <dbReference type="Proteomes" id="UP000275772"/>
    </source>
</evidence>
<dbReference type="GO" id="GO:0030968">
    <property type="term" value="P:endoplasmic reticulum unfolded protein response"/>
    <property type="evidence" value="ECO:0007669"/>
    <property type="project" value="TreeGrafter"/>
</dbReference>
<dbReference type="GO" id="GO:0005634">
    <property type="term" value="C:nucleus"/>
    <property type="evidence" value="ECO:0007669"/>
    <property type="project" value="TreeGrafter"/>
</dbReference>
<dbReference type="GO" id="GO:0008654">
    <property type="term" value="P:phospholipid biosynthetic process"/>
    <property type="evidence" value="ECO:0007669"/>
    <property type="project" value="TreeGrafter"/>
</dbReference>
<dbReference type="EMBL" id="UNSH01000006">
    <property type="protein sequence ID" value="SZE99943.1"/>
    <property type="molecule type" value="Genomic_DNA"/>
</dbReference>
<evidence type="ECO:0000256" key="1">
    <source>
        <dbReference type="SAM" id="MobiDB-lite"/>
    </source>
</evidence>
<feature type="compositionally biased region" description="Basic and acidic residues" evidence="1">
    <location>
        <begin position="524"/>
        <end position="538"/>
    </location>
</feature>
<accession>A0A383UI26</accession>
<feature type="region of interest" description="Disordered" evidence="1">
    <location>
        <begin position="524"/>
        <end position="558"/>
    </location>
</feature>
<proteinExistence type="predicted"/>
<dbReference type="Pfam" id="PF08618">
    <property type="entry name" value="Opi1"/>
    <property type="match status" value="1"/>
</dbReference>
<name>A0A383UI26_BLUHO</name>
<gene>
    <name evidence="2" type="ORF">BLGHR1_10664</name>
</gene>
<dbReference type="PANTHER" id="PTHR38406:SF1">
    <property type="entry name" value="TRANSCRIPTIONAL REPRESSOR OPI1"/>
    <property type="match status" value="1"/>
</dbReference>
<evidence type="ECO:0000313" key="2">
    <source>
        <dbReference type="EMBL" id="SZE99943.1"/>
    </source>
</evidence>
<dbReference type="PANTHER" id="PTHR38406">
    <property type="entry name" value="TRANSCRIPTIONAL REPRESSOR OPI1"/>
    <property type="match status" value="1"/>
</dbReference>
<dbReference type="Proteomes" id="UP000275772">
    <property type="component" value="Unassembled WGS sequence"/>
</dbReference>
<feature type="compositionally biased region" description="Polar residues" evidence="1">
    <location>
        <begin position="312"/>
        <end position="326"/>
    </location>
</feature>
<sequence length="558" mass="61844">MSTMHHVSLQKKATQAPCFKNATSSFSPAQSSKSNSLAIADLLQHDPALYQLSLSHEKPPSLKEHSSQSSINSVPLTSYVDNLHSNLNAVSTLQSATTTKYTDPFEDKETQGPSVNSMDDPDVRLAAEALEDLRADFIGSPAQKNRTPSLLLPKIAVQNDHQPEPLLSLLTTSHPFIRNAIGGSMSAYSASKNYSPRFKSSVEYVERRFTPVVNTVGSVGRLTGVEDGVRWILGARKEGYELPALLEKDDESPYKRRKLHEEVGNGINSTHDLDSNRRQDYKLWRESKESSNIELSPTPCELQSPRHGVRQPSVNDDSQKISSTTENSWPTRLALSTSGLSVAMSEESLRSLKYCLSWLRWANEHIGKMVLALRSALEQYDGKKDPDISRHKAEGSLGSIFEAERRVLCNTITELKNDVLKTLKEMVDIVSKYAGGALPENARTLVRRHLTSLPQRFRMASSKPTEAIKNDHNSENNCVDGGRRVLVLAKEGLDMMGQVSGVLGGTIMSAENWCERFGRTKSESRESELNESLKDHAQKPCRAPHGIHVDSLSEIKES</sequence>
<feature type="region of interest" description="Disordered" evidence="1">
    <location>
        <begin position="288"/>
        <end position="326"/>
    </location>
</feature>
<organism evidence="2 3">
    <name type="scientific">Blumeria hordei</name>
    <name type="common">Barley powdery mildew</name>
    <name type="synonym">Blumeria graminis f. sp. hordei</name>
    <dbReference type="NCBI Taxonomy" id="2867405"/>
    <lineage>
        <taxon>Eukaryota</taxon>
        <taxon>Fungi</taxon>
        <taxon>Dikarya</taxon>
        <taxon>Ascomycota</taxon>
        <taxon>Pezizomycotina</taxon>
        <taxon>Leotiomycetes</taxon>
        <taxon>Erysiphales</taxon>
        <taxon>Erysiphaceae</taxon>
        <taxon>Blumeria</taxon>
    </lineage>
</organism>
<dbReference type="VEuPathDB" id="FungiDB:BLGHR1_10664"/>
<dbReference type="InterPro" id="IPR013927">
    <property type="entry name" value="TF_Opi1_Ccg-8"/>
</dbReference>
<protein>
    <submittedName>
        <fullName evidence="2">Uncharacterized protein</fullName>
    </submittedName>
</protein>
<dbReference type="GO" id="GO:0006357">
    <property type="term" value="P:regulation of transcription by RNA polymerase II"/>
    <property type="evidence" value="ECO:0007669"/>
    <property type="project" value="TreeGrafter"/>
</dbReference>
<dbReference type="GO" id="GO:0005783">
    <property type="term" value="C:endoplasmic reticulum"/>
    <property type="evidence" value="ECO:0007669"/>
    <property type="project" value="TreeGrafter"/>
</dbReference>